<dbReference type="Pfam" id="PF03514">
    <property type="entry name" value="GRAS"/>
    <property type="match status" value="1"/>
</dbReference>
<proteinExistence type="inferred from homology"/>
<gene>
    <name evidence="6" type="primary">LOC105042427</name>
</gene>
<keyword evidence="1" id="KW-0805">Transcription regulation</keyword>
<dbReference type="OrthoDB" id="1936481at2759"/>
<dbReference type="KEGG" id="egu:105042427"/>
<dbReference type="AlphaFoldDB" id="A0A6I9QZG8"/>
<feature type="region of interest" description="Leucine repeat II (LRII)" evidence="3">
    <location>
        <begin position="196"/>
        <end position="228"/>
    </location>
</feature>
<feature type="region of interest" description="SAW" evidence="3">
    <location>
        <begin position="329"/>
        <end position="404"/>
    </location>
</feature>
<evidence type="ECO:0000256" key="3">
    <source>
        <dbReference type="PROSITE-ProRule" id="PRU01191"/>
    </source>
</evidence>
<comment type="caution">
    <text evidence="3">Lacks conserved residue(s) required for the propagation of feature annotation.</text>
</comment>
<feature type="region of interest" description="VHIID" evidence="3">
    <location>
        <begin position="121"/>
        <end position="186"/>
    </location>
</feature>
<dbReference type="InterPro" id="IPR005202">
    <property type="entry name" value="TF_GRAS"/>
</dbReference>
<comment type="similarity">
    <text evidence="3">Belongs to the GRAS family.</text>
</comment>
<evidence type="ECO:0000256" key="2">
    <source>
        <dbReference type="ARBA" id="ARBA00023163"/>
    </source>
</evidence>
<keyword evidence="5" id="KW-1185">Reference proteome</keyword>
<protein>
    <submittedName>
        <fullName evidence="6">DELLA protein GAI1-like</fullName>
    </submittedName>
</protein>
<feature type="compositionally biased region" description="Polar residues" evidence="4">
    <location>
        <begin position="21"/>
        <end position="30"/>
    </location>
</feature>
<evidence type="ECO:0000313" key="6">
    <source>
        <dbReference type="RefSeq" id="XP_010917930.2"/>
    </source>
</evidence>
<name>A0A6I9QZG8_ELAGV</name>
<evidence type="ECO:0000313" key="5">
    <source>
        <dbReference type="Proteomes" id="UP000504607"/>
    </source>
</evidence>
<dbReference type="InParanoid" id="A0A6I9QZG8"/>
<dbReference type="PROSITE" id="PS50985">
    <property type="entry name" value="GRAS"/>
    <property type="match status" value="1"/>
</dbReference>
<organism evidence="5 6">
    <name type="scientific">Elaeis guineensis var. tenera</name>
    <name type="common">Oil palm</name>
    <dbReference type="NCBI Taxonomy" id="51953"/>
    <lineage>
        <taxon>Eukaryota</taxon>
        <taxon>Viridiplantae</taxon>
        <taxon>Streptophyta</taxon>
        <taxon>Embryophyta</taxon>
        <taxon>Tracheophyta</taxon>
        <taxon>Spermatophyta</taxon>
        <taxon>Magnoliopsida</taxon>
        <taxon>Liliopsida</taxon>
        <taxon>Arecaceae</taxon>
        <taxon>Arecoideae</taxon>
        <taxon>Cocoseae</taxon>
        <taxon>Elaeidinae</taxon>
        <taxon>Elaeis</taxon>
    </lineage>
</organism>
<evidence type="ECO:0000256" key="1">
    <source>
        <dbReference type="ARBA" id="ARBA00023015"/>
    </source>
</evidence>
<dbReference type="GeneID" id="105042427"/>
<feature type="region of interest" description="Disordered" evidence="4">
    <location>
        <begin position="14"/>
        <end position="38"/>
    </location>
</feature>
<dbReference type="PANTHER" id="PTHR31636">
    <property type="entry name" value="OSJNBA0084A10.13 PROTEIN-RELATED"/>
    <property type="match status" value="1"/>
</dbReference>
<dbReference type="RefSeq" id="XP_010917930.2">
    <property type="nucleotide sequence ID" value="XM_010919628.2"/>
</dbReference>
<reference evidence="6" key="1">
    <citation type="submission" date="2025-08" db="UniProtKB">
        <authorList>
            <consortium name="RefSeq"/>
        </authorList>
    </citation>
    <scope>IDENTIFICATION</scope>
</reference>
<sequence length="405" mass="45042">MHCTVRCIACTTEDPRPPSPTASVSESNAGASPEPEPNNPTIVVRGLLLVHLLMECAMAVAKDDYFTARGYLHHLNHLVSPIGDSMQRVASCFADALAARLSPPPAPKPYPAPSLHTFKFYHILYQACPYFKFAHFTANQAILEAFESEDRVHVVDLNILQGHQWPAFLQALATRPGGPPALRITGVGHPAESVHQTGRHLAELAHSLHVPFEFHPAIADRLEDLRPSMLHRRVGEALAVNAVCRLHRVPDIHLDWLLSTIRDQAPKIVTLVEIEASHNDPHFLGRFLEALPYFAALFDSLDATFPADSAARAKVEQYIFAPEIKNIVAREGAERVARHEKLDRWRKVMEGRGFKGVALSANSVDQSRILLGLYACDGYRLTEENGCMFLGWRDQRMIAASAWRC</sequence>
<dbReference type="Proteomes" id="UP000504607">
    <property type="component" value="Chromosome 3"/>
</dbReference>
<keyword evidence="2" id="KW-0804">Transcription</keyword>
<evidence type="ECO:0000256" key="4">
    <source>
        <dbReference type="SAM" id="MobiDB-lite"/>
    </source>
</evidence>
<feature type="short sequence motif" description="VHIID" evidence="3">
    <location>
        <begin position="152"/>
        <end position="156"/>
    </location>
</feature>
<accession>A0A6I9QZG8</accession>